<evidence type="ECO:0000313" key="3">
    <source>
        <dbReference type="Proteomes" id="UP000784294"/>
    </source>
</evidence>
<evidence type="ECO:0000313" key="2">
    <source>
        <dbReference type="EMBL" id="VEL24105.1"/>
    </source>
</evidence>
<dbReference type="EMBL" id="CAAALY010065894">
    <property type="protein sequence ID" value="VEL24105.1"/>
    <property type="molecule type" value="Genomic_DNA"/>
</dbReference>
<keyword evidence="1" id="KW-0472">Membrane</keyword>
<dbReference type="OrthoDB" id="10266026at2759"/>
<organism evidence="2 3">
    <name type="scientific">Protopolystoma xenopodis</name>
    <dbReference type="NCBI Taxonomy" id="117903"/>
    <lineage>
        <taxon>Eukaryota</taxon>
        <taxon>Metazoa</taxon>
        <taxon>Spiralia</taxon>
        <taxon>Lophotrochozoa</taxon>
        <taxon>Platyhelminthes</taxon>
        <taxon>Monogenea</taxon>
        <taxon>Polyopisthocotylea</taxon>
        <taxon>Polystomatidea</taxon>
        <taxon>Polystomatidae</taxon>
        <taxon>Protopolystoma</taxon>
    </lineage>
</organism>
<keyword evidence="1" id="KW-0812">Transmembrane</keyword>
<dbReference type="AlphaFoldDB" id="A0A3S5AMW4"/>
<comment type="caution">
    <text evidence="2">The sequence shown here is derived from an EMBL/GenBank/DDBJ whole genome shotgun (WGS) entry which is preliminary data.</text>
</comment>
<reference evidence="2" key="1">
    <citation type="submission" date="2018-11" db="EMBL/GenBank/DDBJ databases">
        <authorList>
            <consortium name="Pathogen Informatics"/>
        </authorList>
    </citation>
    <scope>NUCLEOTIDE SEQUENCE</scope>
</reference>
<keyword evidence="1" id="KW-1133">Transmembrane helix</keyword>
<protein>
    <submittedName>
        <fullName evidence="2">Uncharacterized protein</fullName>
    </submittedName>
</protein>
<sequence length="255" mass="26067">MGPSYDRFRALTSTLKTNITKLGFPSQSLHAGVGGLSPGLGSTEALESNAGDCDLSQTESIEVLGSATTLASRKRKLPSSCLSTSIGVPGSGAAGGTYVMSGDVDSLADGTDGLIAVSEGTTLCGVSSSSVSCPSIGGSGANSNLGQIVSSAGRSTRRSAAAAGTLGNTSHSGVITHQILSSGGAMIVDEGKAKLNSLGFPIDHPFNKEGYRYVLIYFILSFSLLLTRIRAYYSDTTLSILLHKASTTNFQTTLL</sequence>
<accession>A0A3S5AMW4</accession>
<gene>
    <name evidence="2" type="ORF">PXEA_LOCUS17545</name>
</gene>
<keyword evidence="3" id="KW-1185">Reference proteome</keyword>
<feature type="transmembrane region" description="Helical" evidence="1">
    <location>
        <begin position="214"/>
        <end position="233"/>
    </location>
</feature>
<name>A0A3S5AMW4_9PLAT</name>
<proteinExistence type="predicted"/>
<dbReference type="Proteomes" id="UP000784294">
    <property type="component" value="Unassembled WGS sequence"/>
</dbReference>
<evidence type="ECO:0000256" key="1">
    <source>
        <dbReference type="SAM" id="Phobius"/>
    </source>
</evidence>